<dbReference type="InterPro" id="IPR055396">
    <property type="entry name" value="DUF7088"/>
</dbReference>
<sequence>MNILNVMTIMKRELGAYFNSAIAYIFIIVFILISVGLYITDFFVVGRADMRSFFNMLPIILTAYLPALTMRLWAEDKRGNTLELLLTFPLKTHELVMGKFLAGLLFYLMAVVSTFTVPFMVAVLGQPDMGPILGSYLGVLLFGSLFLSLGIFISGLCRDQIVAFIATFVACFMFVIFGTDYVATSLDGWFGQIGLGSALKVAFGALPHYASFTRGVIDMRDVLYFLLGTFIFLMLNTFWLDGRMRPRAKTLFTTCVILSLGIFTGFNWAVSDTPMGRYDLTSQKIYTISHASQKILASLKTPTVVKFYVSPAEKMPTQLKTLEQDVIDKLEEIRVAAKGNFIYEVVHMEAVNLANEDKNSTQQETLEVQLEKKGIQPFQVQSIEADQVGVQLVYSAMSVTYKEKPEEIIPQVIPSALSDLEYLLISKIYRMTLDQVPSVEIVAPYEEKNMDPTMAALLAQLGGGNIPEQYREDDYRYVAGALEYSGYRHSRIKLSSKEGIAKDTNTLVVLNPEHLNDRQLYEMNRFLYEGGSILLGVQNYSFDYQPAGRAGLQISAEKISHQIDPLIEPWGMKVNDSFLLDEQSEVINISGLAQLGPYGVNIPVKTPLQIVIAQDGMNPNISITSNLSPIFYIWGSALDINETRTQELGLHVEPLLSSSDRSWTVPAQQGVLSKDIFALPAEGFNGPLPAAVFIEGQFPNNYADRQTLPLWPEAVQSNGGISLSPEELKKKAESAPELHPKKGKLILTGASTIFRNNLMGGGGGHLNFFLNCIDALTLSDDLIKIRSKQTVNRLIRHVSKNENLFWRFFCMFFIPLLLALIGFVRFLMRKRAKQVYLRSQSRSSLTA</sequence>
<evidence type="ECO:0000256" key="5">
    <source>
        <dbReference type="ARBA" id="ARBA00023136"/>
    </source>
</evidence>
<accession>A0A2H0LSP9</accession>
<comment type="subcellular location">
    <subcellularLocation>
        <location evidence="1">Cell membrane</location>
        <topology evidence="1">Multi-pass membrane protein</topology>
    </subcellularLocation>
</comment>
<evidence type="ECO:0000256" key="3">
    <source>
        <dbReference type="ARBA" id="ARBA00022692"/>
    </source>
</evidence>
<protein>
    <submittedName>
        <fullName evidence="9">Uncharacterized protein</fullName>
    </submittedName>
</protein>
<dbReference type="InterPro" id="IPR019196">
    <property type="entry name" value="ABC_transp_unknown"/>
</dbReference>
<dbReference type="PANTHER" id="PTHR30294">
    <property type="entry name" value="MEMBRANE COMPONENT OF ABC TRANSPORTER YHHJ-RELATED"/>
    <property type="match status" value="1"/>
</dbReference>
<dbReference type="GO" id="GO:0140359">
    <property type="term" value="F:ABC-type transporter activity"/>
    <property type="evidence" value="ECO:0007669"/>
    <property type="project" value="InterPro"/>
</dbReference>
<organism evidence="9 10">
    <name type="scientific">Candidatus Abzuiibacterium crystallinum</name>
    <dbReference type="NCBI Taxonomy" id="1974748"/>
    <lineage>
        <taxon>Bacteria</taxon>
        <taxon>Pseudomonadati</taxon>
        <taxon>Candidatus Omnitrophota</taxon>
        <taxon>Candidatus Abzuiibacterium</taxon>
    </lineage>
</organism>
<dbReference type="InterPro" id="IPR051449">
    <property type="entry name" value="ABC-2_transporter_component"/>
</dbReference>
<dbReference type="Pfam" id="PF09822">
    <property type="entry name" value="ABC_transp_aux"/>
    <property type="match status" value="1"/>
</dbReference>
<feature type="transmembrane region" description="Helical" evidence="6">
    <location>
        <begin position="804"/>
        <end position="828"/>
    </location>
</feature>
<evidence type="ECO:0000256" key="1">
    <source>
        <dbReference type="ARBA" id="ARBA00004651"/>
    </source>
</evidence>
<feature type="transmembrane region" description="Helical" evidence="6">
    <location>
        <begin position="222"/>
        <end position="239"/>
    </location>
</feature>
<keyword evidence="4 6" id="KW-1133">Transmembrane helix</keyword>
<feature type="transmembrane region" description="Helical" evidence="6">
    <location>
        <begin position="95"/>
        <end position="121"/>
    </location>
</feature>
<keyword evidence="3 6" id="KW-0812">Transmembrane</keyword>
<dbReference type="Proteomes" id="UP000230859">
    <property type="component" value="Unassembled WGS sequence"/>
</dbReference>
<feature type="transmembrane region" description="Helical" evidence="6">
    <location>
        <begin position="52"/>
        <end position="74"/>
    </location>
</feature>
<proteinExistence type="predicted"/>
<evidence type="ECO:0000313" key="9">
    <source>
        <dbReference type="EMBL" id="PIQ87449.1"/>
    </source>
</evidence>
<evidence type="ECO:0000259" key="7">
    <source>
        <dbReference type="Pfam" id="PF09822"/>
    </source>
</evidence>
<feature type="domain" description="ABC-type uncharacterised transport system" evidence="7">
    <location>
        <begin position="473"/>
        <end position="758"/>
    </location>
</feature>
<dbReference type="EMBL" id="PCVY01000007">
    <property type="protein sequence ID" value="PIQ87449.1"/>
    <property type="molecule type" value="Genomic_DNA"/>
</dbReference>
<name>A0A2H0LSP9_9BACT</name>
<evidence type="ECO:0000256" key="6">
    <source>
        <dbReference type="SAM" id="Phobius"/>
    </source>
</evidence>
<gene>
    <name evidence="9" type="ORF">COV74_00665</name>
</gene>
<reference evidence="9 10" key="1">
    <citation type="submission" date="2017-09" db="EMBL/GenBank/DDBJ databases">
        <title>Depth-based differentiation of microbial function through sediment-hosted aquifers and enrichment of novel symbionts in the deep terrestrial subsurface.</title>
        <authorList>
            <person name="Probst A.J."/>
            <person name="Ladd B."/>
            <person name="Jarett J.K."/>
            <person name="Geller-Mcgrath D.E."/>
            <person name="Sieber C.M."/>
            <person name="Emerson J.B."/>
            <person name="Anantharaman K."/>
            <person name="Thomas B.C."/>
            <person name="Malmstrom R."/>
            <person name="Stieglmeier M."/>
            <person name="Klingl A."/>
            <person name="Woyke T."/>
            <person name="Ryan C.M."/>
            <person name="Banfield J.F."/>
        </authorList>
    </citation>
    <scope>NUCLEOTIDE SEQUENCE [LARGE SCALE GENOMIC DNA]</scope>
    <source>
        <strain evidence="9">CG11_big_fil_rev_8_21_14_0_20_45_26</strain>
    </source>
</reference>
<dbReference type="Pfam" id="PF12679">
    <property type="entry name" value="ABC2_membrane_2"/>
    <property type="match status" value="1"/>
</dbReference>
<comment type="caution">
    <text evidence="9">The sequence shown here is derived from an EMBL/GenBank/DDBJ whole genome shotgun (WGS) entry which is preliminary data.</text>
</comment>
<keyword evidence="2" id="KW-1003">Cell membrane</keyword>
<evidence type="ECO:0000256" key="2">
    <source>
        <dbReference type="ARBA" id="ARBA00022475"/>
    </source>
</evidence>
<keyword evidence="5 6" id="KW-0472">Membrane</keyword>
<feature type="transmembrane region" description="Helical" evidence="6">
    <location>
        <begin position="133"/>
        <end position="154"/>
    </location>
</feature>
<dbReference type="PANTHER" id="PTHR30294:SF29">
    <property type="entry name" value="MULTIDRUG ABC TRANSPORTER PERMEASE YBHS-RELATED"/>
    <property type="match status" value="1"/>
</dbReference>
<feature type="transmembrane region" description="Helical" evidence="6">
    <location>
        <begin position="161"/>
        <end position="179"/>
    </location>
</feature>
<feature type="transmembrane region" description="Helical" evidence="6">
    <location>
        <begin position="21"/>
        <end position="40"/>
    </location>
</feature>
<dbReference type="AlphaFoldDB" id="A0A2H0LSP9"/>
<feature type="domain" description="DUF7088" evidence="8">
    <location>
        <begin position="283"/>
        <end position="399"/>
    </location>
</feature>
<evidence type="ECO:0000259" key="8">
    <source>
        <dbReference type="Pfam" id="PF23357"/>
    </source>
</evidence>
<evidence type="ECO:0000256" key="4">
    <source>
        <dbReference type="ARBA" id="ARBA00022989"/>
    </source>
</evidence>
<evidence type="ECO:0000313" key="10">
    <source>
        <dbReference type="Proteomes" id="UP000230859"/>
    </source>
</evidence>
<dbReference type="Pfam" id="PF23357">
    <property type="entry name" value="DUF7088"/>
    <property type="match status" value="1"/>
</dbReference>
<feature type="transmembrane region" description="Helical" evidence="6">
    <location>
        <begin position="251"/>
        <end position="270"/>
    </location>
</feature>
<dbReference type="GO" id="GO:0005886">
    <property type="term" value="C:plasma membrane"/>
    <property type="evidence" value="ECO:0007669"/>
    <property type="project" value="UniProtKB-SubCell"/>
</dbReference>